<protein>
    <submittedName>
        <fullName evidence="2">Uncharacterized protein</fullName>
    </submittedName>
</protein>
<evidence type="ECO:0000313" key="2">
    <source>
        <dbReference type="EMBL" id="KAK3891614.1"/>
    </source>
</evidence>
<reference evidence="2" key="1">
    <citation type="submission" date="2023-10" db="EMBL/GenBank/DDBJ databases">
        <title>Genome assemblies of two species of porcelain crab, Petrolisthes cinctipes and Petrolisthes manimaculis (Anomura: Porcellanidae).</title>
        <authorList>
            <person name="Angst P."/>
        </authorList>
    </citation>
    <scope>NUCLEOTIDE SEQUENCE</scope>
    <source>
        <strain evidence="2">PB745_01</strain>
        <tissue evidence="2">Gill</tissue>
    </source>
</reference>
<accession>A0AAE1GEL3</accession>
<organism evidence="2 3">
    <name type="scientific">Petrolisthes cinctipes</name>
    <name type="common">Flat porcelain crab</name>
    <dbReference type="NCBI Taxonomy" id="88211"/>
    <lineage>
        <taxon>Eukaryota</taxon>
        <taxon>Metazoa</taxon>
        <taxon>Ecdysozoa</taxon>
        <taxon>Arthropoda</taxon>
        <taxon>Crustacea</taxon>
        <taxon>Multicrustacea</taxon>
        <taxon>Malacostraca</taxon>
        <taxon>Eumalacostraca</taxon>
        <taxon>Eucarida</taxon>
        <taxon>Decapoda</taxon>
        <taxon>Pleocyemata</taxon>
        <taxon>Anomura</taxon>
        <taxon>Galatheoidea</taxon>
        <taxon>Porcellanidae</taxon>
        <taxon>Petrolisthes</taxon>
    </lineage>
</organism>
<evidence type="ECO:0000256" key="1">
    <source>
        <dbReference type="SAM" id="MobiDB-lite"/>
    </source>
</evidence>
<feature type="region of interest" description="Disordered" evidence="1">
    <location>
        <begin position="162"/>
        <end position="182"/>
    </location>
</feature>
<comment type="caution">
    <text evidence="2">The sequence shown here is derived from an EMBL/GenBank/DDBJ whole genome shotgun (WGS) entry which is preliminary data.</text>
</comment>
<evidence type="ECO:0000313" key="3">
    <source>
        <dbReference type="Proteomes" id="UP001286313"/>
    </source>
</evidence>
<gene>
    <name evidence="2" type="ORF">Pcinc_004502</name>
</gene>
<dbReference type="AlphaFoldDB" id="A0AAE1GEL3"/>
<keyword evidence="3" id="KW-1185">Reference proteome</keyword>
<dbReference type="Proteomes" id="UP001286313">
    <property type="component" value="Unassembled WGS sequence"/>
</dbReference>
<name>A0AAE1GEL3_PETCI</name>
<dbReference type="EMBL" id="JAWQEG010000324">
    <property type="protein sequence ID" value="KAK3891614.1"/>
    <property type="molecule type" value="Genomic_DNA"/>
</dbReference>
<proteinExistence type="predicted"/>
<sequence>MYLSCTETTTWRGVKARIEEWHVGNFFELSKDSSTNKIRGIVTNTVLTAPIKEAIPFHTTIKRQQSLKSRVQSYTIVGVTIKRQQCLKNRVHSYTIVGVTIKRQQCLKNRVQSYTIVGVTIKRQQCLMSRVRSYTIVGVTIKRQQSLKTRVQKLHNCRRQTSRCPSDGFAPREKEAEEAQSS</sequence>
<feature type="compositionally biased region" description="Basic and acidic residues" evidence="1">
    <location>
        <begin position="170"/>
        <end position="182"/>
    </location>
</feature>